<dbReference type="Pfam" id="PF00581">
    <property type="entry name" value="Rhodanese"/>
    <property type="match status" value="1"/>
</dbReference>
<reference evidence="2" key="1">
    <citation type="submission" date="2024-05" db="EMBL/GenBank/DDBJ databases">
        <title>Alkalihalobacillus sp. strain MEB203 novel alkaliphilic bacterium from Lonar Lake, India.</title>
        <authorList>
            <person name="Joshi A."/>
            <person name="Thite S."/>
            <person name="Mengade P."/>
        </authorList>
    </citation>
    <scope>NUCLEOTIDE SEQUENCE</scope>
    <source>
        <strain evidence="2">MEB 203</strain>
    </source>
</reference>
<dbReference type="InterPro" id="IPR036873">
    <property type="entry name" value="Rhodanese-like_dom_sf"/>
</dbReference>
<dbReference type="InterPro" id="IPR050229">
    <property type="entry name" value="GlpE_sulfurtransferase"/>
</dbReference>
<dbReference type="EMBL" id="JAOTPO010000005">
    <property type="protein sequence ID" value="MDE5413565.1"/>
    <property type="molecule type" value="Genomic_DNA"/>
</dbReference>
<accession>A0ABT5VE75</accession>
<evidence type="ECO:0000313" key="3">
    <source>
        <dbReference type="Proteomes" id="UP001148125"/>
    </source>
</evidence>
<dbReference type="SMART" id="SM00450">
    <property type="entry name" value="RHOD"/>
    <property type="match status" value="1"/>
</dbReference>
<keyword evidence="3" id="KW-1185">Reference proteome</keyword>
<dbReference type="SUPFAM" id="SSF52821">
    <property type="entry name" value="Rhodanese/Cell cycle control phosphatase"/>
    <property type="match status" value="1"/>
</dbReference>
<dbReference type="CDD" id="cd00158">
    <property type="entry name" value="RHOD"/>
    <property type="match status" value="1"/>
</dbReference>
<proteinExistence type="predicted"/>
<evidence type="ECO:0000259" key="1">
    <source>
        <dbReference type="PROSITE" id="PS50206"/>
    </source>
</evidence>
<dbReference type="RefSeq" id="WP_275118186.1">
    <property type="nucleotide sequence ID" value="NZ_JAOTPO010000005.1"/>
</dbReference>
<organism evidence="2 3">
    <name type="scientific">Alkalihalobacterium chitinilyticum</name>
    <dbReference type="NCBI Taxonomy" id="2980103"/>
    <lineage>
        <taxon>Bacteria</taxon>
        <taxon>Bacillati</taxon>
        <taxon>Bacillota</taxon>
        <taxon>Bacilli</taxon>
        <taxon>Bacillales</taxon>
        <taxon>Bacillaceae</taxon>
        <taxon>Alkalihalobacterium</taxon>
    </lineage>
</organism>
<sequence length="119" mass="13687">MDILKWVIVVVLIILTARNFLPAKGVKQISNTEVKMLVKRKDIQLIDVRSALEYELNHIEGFQNIPLSKIKKRHNELDREKEIVLLCQSGMRSNKASKRLKRLGFTKLTNVKGGMSSWS</sequence>
<dbReference type="PANTHER" id="PTHR43031:SF17">
    <property type="entry name" value="SULFURTRANSFERASE YTWF-RELATED"/>
    <property type="match status" value="1"/>
</dbReference>
<name>A0ABT5VE75_9BACI</name>
<feature type="domain" description="Rhodanese" evidence="1">
    <location>
        <begin position="39"/>
        <end position="119"/>
    </location>
</feature>
<evidence type="ECO:0000313" key="2">
    <source>
        <dbReference type="EMBL" id="MDE5413565.1"/>
    </source>
</evidence>
<dbReference type="Gene3D" id="3.40.250.10">
    <property type="entry name" value="Rhodanese-like domain"/>
    <property type="match status" value="1"/>
</dbReference>
<comment type="caution">
    <text evidence="2">The sequence shown here is derived from an EMBL/GenBank/DDBJ whole genome shotgun (WGS) entry which is preliminary data.</text>
</comment>
<dbReference type="InterPro" id="IPR001763">
    <property type="entry name" value="Rhodanese-like_dom"/>
</dbReference>
<protein>
    <submittedName>
        <fullName evidence="2">Rhodanese-like domain-containing protein</fullName>
    </submittedName>
</protein>
<dbReference type="PROSITE" id="PS50206">
    <property type="entry name" value="RHODANESE_3"/>
    <property type="match status" value="1"/>
</dbReference>
<gene>
    <name evidence="2" type="ORF">N7Z68_09210</name>
</gene>
<dbReference type="PANTHER" id="PTHR43031">
    <property type="entry name" value="FAD-DEPENDENT OXIDOREDUCTASE"/>
    <property type="match status" value="1"/>
</dbReference>
<dbReference type="Proteomes" id="UP001148125">
    <property type="component" value="Unassembled WGS sequence"/>
</dbReference>